<accession>A0ABM3MDH4</accession>
<dbReference type="RefSeq" id="XP_052749467.1">
    <property type="nucleotide sequence ID" value="XM_052893507.1"/>
</dbReference>
<feature type="compositionally biased region" description="Pro residues" evidence="1">
    <location>
        <begin position="54"/>
        <end position="69"/>
    </location>
</feature>
<name>A0ABM3MDH4_GALME</name>
<evidence type="ECO:0000256" key="2">
    <source>
        <dbReference type="SAM" id="Phobius"/>
    </source>
</evidence>
<keyword evidence="3" id="KW-1185">Reference proteome</keyword>
<keyword evidence="2" id="KW-0812">Transmembrane</keyword>
<organism evidence="3 4">
    <name type="scientific">Galleria mellonella</name>
    <name type="common">Greater wax moth</name>
    <dbReference type="NCBI Taxonomy" id="7137"/>
    <lineage>
        <taxon>Eukaryota</taxon>
        <taxon>Metazoa</taxon>
        <taxon>Ecdysozoa</taxon>
        <taxon>Arthropoda</taxon>
        <taxon>Hexapoda</taxon>
        <taxon>Insecta</taxon>
        <taxon>Pterygota</taxon>
        <taxon>Neoptera</taxon>
        <taxon>Endopterygota</taxon>
        <taxon>Lepidoptera</taxon>
        <taxon>Glossata</taxon>
        <taxon>Ditrysia</taxon>
        <taxon>Pyraloidea</taxon>
        <taxon>Pyralidae</taxon>
        <taxon>Galleriinae</taxon>
        <taxon>Galleria</taxon>
    </lineage>
</organism>
<keyword evidence="2" id="KW-0472">Membrane</keyword>
<evidence type="ECO:0000313" key="4">
    <source>
        <dbReference type="RefSeq" id="XP_052749467.1"/>
    </source>
</evidence>
<evidence type="ECO:0000313" key="3">
    <source>
        <dbReference type="Proteomes" id="UP001652740"/>
    </source>
</evidence>
<evidence type="ECO:0000256" key="1">
    <source>
        <dbReference type="SAM" id="MobiDB-lite"/>
    </source>
</evidence>
<proteinExistence type="predicted"/>
<dbReference type="Proteomes" id="UP001652740">
    <property type="component" value="Unplaced"/>
</dbReference>
<feature type="transmembrane region" description="Helical" evidence="2">
    <location>
        <begin position="14"/>
        <end position="39"/>
    </location>
</feature>
<keyword evidence="2" id="KW-1133">Transmembrane helix</keyword>
<protein>
    <submittedName>
        <fullName evidence="4 5">Uncharacterized protein LOC128200346</fullName>
    </submittedName>
</protein>
<gene>
    <name evidence="4 5" type="primary">LOC128200346</name>
</gene>
<dbReference type="RefSeq" id="XP_052749468.1">
    <property type="nucleotide sequence ID" value="XM_052893508.1"/>
</dbReference>
<feature type="region of interest" description="Disordered" evidence="1">
    <location>
        <begin position="52"/>
        <end position="75"/>
    </location>
</feature>
<evidence type="ECO:0000313" key="5">
    <source>
        <dbReference type="RefSeq" id="XP_052749468.1"/>
    </source>
</evidence>
<sequence length="132" mass="14121">MGAPVVGARPPSHVAYYVALAGVVVLLLLLCCYFFYFCIKRVKELARQEYLTPAPSPPRTQPLAPPPTTSYPVQPVVRDSASAMAKLCRQLPSQPVGGTVFPTSTSPTPPVNKLPAPIITPLPTINEPVSAR</sequence>
<reference evidence="4 5" key="1">
    <citation type="submission" date="2025-05" db="UniProtKB">
        <authorList>
            <consortium name="RefSeq"/>
        </authorList>
    </citation>
    <scope>IDENTIFICATION</scope>
    <source>
        <tissue evidence="4 5">Whole larvae</tissue>
    </source>
</reference>
<dbReference type="GeneID" id="128200346"/>